<evidence type="ECO:0000256" key="10">
    <source>
        <dbReference type="ARBA" id="ARBA00030399"/>
    </source>
</evidence>
<dbReference type="PRINTS" id="PR02008">
    <property type="entry name" value="RCMTFAMILY"/>
</dbReference>
<sequence length="458" mass="51070">MSGHKVSPARDAALRVLLAVEKDGAYANLELRKLTRRSTLAPSDISLLTELVYGTLRRQGTLDYVIEQHSTVPLSQMNYIIRSIARLGVYQLLYLDRVPARAVCSESVELAKSRGIHGLAGFVNALLRSISRSKERISFPDPEKETALYLSIKHSHPQWLVERWLMRFGKEETAALCAVNNQPAPVVLRCNTLKNTPDQLMEKLRGEGLMVRSSALIPEGIIVEKRSFLPELKSFRDGLFAVQDESSMIASSVLNPLCGSFVVDACSGPGGKTTHLAQLMNNEGRILALDVHEHRLALVDSACRRLGVTIVETRHQDARELQDKLEEKADFILVDVPCSGLGVIRRRPELRWRVECADLSQHAAQQLEILGQVSKCLKTGGLLLYSTCSTEPEENTGVVNSFLMEYTGFKAEELAMPFHLVHSCDKLDAKKGFLQLLPHRHGTDGFFLACFRKTEESR</sequence>
<evidence type="ECO:0000256" key="8">
    <source>
        <dbReference type="ARBA" id="ARBA00022691"/>
    </source>
</evidence>
<keyword evidence="9 13" id="KW-0694">RNA-binding</keyword>
<dbReference type="GO" id="GO:0006355">
    <property type="term" value="P:regulation of DNA-templated transcription"/>
    <property type="evidence" value="ECO:0007669"/>
    <property type="project" value="InterPro"/>
</dbReference>
<evidence type="ECO:0000256" key="1">
    <source>
        <dbReference type="ARBA" id="ARBA00002724"/>
    </source>
</evidence>
<feature type="binding site" evidence="13">
    <location>
        <position position="335"/>
    </location>
    <ligand>
        <name>S-adenosyl-L-methionine</name>
        <dbReference type="ChEBI" id="CHEBI:59789"/>
    </ligand>
</feature>
<dbReference type="SUPFAM" id="SSF53335">
    <property type="entry name" value="S-adenosyl-L-methionine-dependent methyltransferases"/>
    <property type="match status" value="1"/>
</dbReference>
<dbReference type="GO" id="GO:0008649">
    <property type="term" value="F:rRNA methyltransferase activity"/>
    <property type="evidence" value="ECO:0007669"/>
    <property type="project" value="InterPro"/>
</dbReference>
<dbReference type="OrthoDB" id="9810297at2"/>
<dbReference type="FunFam" id="3.40.50.150:FF:000022">
    <property type="entry name" value="Ribosomal RNA small subunit methyltransferase B"/>
    <property type="match status" value="1"/>
</dbReference>
<proteinExistence type="inferred from homology"/>
<dbReference type="InterPro" id="IPR004573">
    <property type="entry name" value="rRNA_ssu_MeTfrase_B"/>
</dbReference>
<keyword evidence="16" id="KW-1185">Reference proteome</keyword>
<dbReference type="NCBIfam" id="NF011494">
    <property type="entry name" value="PRK14902.1"/>
    <property type="match status" value="1"/>
</dbReference>
<feature type="binding site" evidence="13">
    <location>
        <position position="290"/>
    </location>
    <ligand>
        <name>S-adenosyl-L-methionine</name>
        <dbReference type="ChEBI" id="CHEBI:59789"/>
    </ligand>
</feature>
<comment type="function">
    <text evidence="1">Specifically methylates the cytosine at position 967 (m5C967) of 16S rRNA.</text>
</comment>
<dbReference type="RefSeq" id="WP_044665354.1">
    <property type="nucleotide sequence ID" value="NZ_CDRZ01000244.1"/>
</dbReference>
<reference evidence="16" key="1">
    <citation type="submission" date="2015-01" db="EMBL/GenBank/DDBJ databases">
        <authorList>
            <person name="Manzoor Shahid"/>
            <person name="Zubair Saima"/>
        </authorList>
    </citation>
    <scope>NUCLEOTIDE SEQUENCE [LARGE SCALE GENOMIC DNA]</scope>
    <source>
        <strain evidence="16">Sp3</strain>
    </source>
</reference>
<dbReference type="SUPFAM" id="SSF48013">
    <property type="entry name" value="NusB-like"/>
    <property type="match status" value="1"/>
</dbReference>
<evidence type="ECO:0000256" key="4">
    <source>
        <dbReference type="ARBA" id="ARBA00022490"/>
    </source>
</evidence>
<dbReference type="InterPro" id="IPR035926">
    <property type="entry name" value="NusB-like_sf"/>
</dbReference>
<dbReference type="Gene3D" id="1.10.940.10">
    <property type="entry name" value="NusB-like"/>
    <property type="match status" value="1"/>
</dbReference>
<dbReference type="Pfam" id="PF01029">
    <property type="entry name" value="NusB"/>
    <property type="match status" value="1"/>
</dbReference>
<dbReference type="InterPro" id="IPR023267">
    <property type="entry name" value="RCMT"/>
</dbReference>
<gene>
    <name evidence="15" type="primary">Sun</name>
    <name evidence="15" type="ORF">SSCH_470038</name>
</gene>
<dbReference type="PANTHER" id="PTHR22807">
    <property type="entry name" value="NOP2 YEAST -RELATED NOL1/NOP2/FMU SUN DOMAIN-CONTAINING"/>
    <property type="match status" value="1"/>
</dbReference>
<dbReference type="InterPro" id="IPR006027">
    <property type="entry name" value="NusB_RsmB_TIM44"/>
</dbReference>
<evidence type="ECO:0000256" key="3">
    <source>
        <dbReference type="ARBA" id="ARBA00012140"/>
    </source>
</evidence>
<name>A0A0B7MH71_9FIRM</name>
<evidence type="ECO:0000256" key="9">
    <source>
        <dbReference type="ARBA" id="ARBA00022884"/>
    </source>
</evidence>
<evidence type="ECO:0000256" key="2">
    <source>
        <dbReference type="ARBA" id="ARBA00004496"/>
    </source>
</evidence>
<dbReference type="GO" id="GO:0005737">
    <property type="term" value="C:cytoplasm"/>
    <property type="evidence" value="ECO:0007669"/>
    <property type="project" value="UniProtKB-SubCell"/>
</dbReference>
<dbReference type="PANTHER" id="PTHR22807:SF53">
    <property type="entry name" value="RIBOSOMAL RNA SMALL SUBUNIT METHYLTRANSFERASE B-RELATED"/>
    <property type="match status" value="1"/>
</dbReference>
<dbReference type="EMBL" id="CDRZ01000244">
    <property type="protein sequence ID" value="CEO89410.1"/>
    <property type="molecule type" value="Genomic_DNA"/>
</dbReference>
<evidence type="ECO:0000313" key="16">
    <source>
        <dbReference type="Proteomes" id="UP000046155"/>
    </source>
</evidence>
<dbReference type="NCBIfam" id="TIGR00563">
    <property type="entry name" value="rsmB"/>
    <property type="match status" value="1"/>
</dbReference>
<keyword evidence="4" id="KW-0963">Cytoplasm</keyword>
<dbReference type="InterPro" id="IPR029063">
    <property type="entry name" value="SAM-dependent_MTases_sf"/>
</dbReference>
<evidence type="ECO:0000256" key="12">
    <source>
        <dbReference type="ARBA" id="ARBA00047283"/>
    </source>
</evidence>
<dbReference type="CDD" id="cd02440">
    <property type="entry name" value="AdoMet_MTases"/>
    <property type="match status" value="1"/>
</dbReference>
<keyword evidence="5" id="KW-0698">rRNA processing</keyword>
<dbReference type="Gene3D" id="3.40.50.150">
    <property type="entry name" value="Vaccinia Virus protein VP39"/>
    <property type="match status" value="1"/>
</dbReference>
<keyword evidence="6 13" id="KW-0489">Methyltransferase</keyword>
<evidence type="ECO:0000256" key="13">
    <source>
        <dbReference type="PROSITE-ProRule" id="PRU01023"/>
    </source>
</evidence>
<dbReference type="AlphaFoldDB" id="A0A0B7MH71"/>
<dbReference type="EC" id="2.1.1.176" evidence="3"/>
<evidence type="ECO:0000259" key="14">
    <source>
        <dbReference type="PROSITE" id="PS51686"/>
    </source>
</evidence>
<evidence type="ECO:0000256" key="6">
    <source>
        <dbReference type="ARBA" id="ARBA00022603"/>
    </source>
</evidence>
<dbReference type="GO" id="GO:0003723">
    <property type="term" value="F:RNA binding"/>
    <property type="evidence" value="ECO:0007669"/>
    <property type="project" value="UniProtKB-UniRule"/>
</dbReference>
<dbReference type="Pfam" id="PF01189">
    <property type="entry name" value="Methyltr_RsmB-F"/>
    <property type="match status" value="1"/>
</dbReference>
<dbReference type="PROSITE" id="PS51686">
    <property type="entry name" value="SAM_MT_RSMB_NOP"/>
    <property type="match status" value="1"/>
</dbReference>
<accession>A0A0B7MH71</accession>
<comment type="similarity">
    <text evidence="13">Belongs to the class I-like SAM-binding methyltransferase superfamily. RsmB/NOP family.</text>
</comment>
<feature type="active site" description="Nucleophile" evidence="13">
    <location>
        <position position="388"/>
    </location>
</feature>
<dbReference type="Pfam" id="PF22458">
    <property type="entry name" value="RsmF-B_ferredox"/>
    <property type="match status" value="1"/>
</dbReference>
<keyword evidence="7 13" id="KW-0808">Transferase</keyword>
<comment type="catalytic activity">
    <reaction evidence="12">
        <text>cytidine(967) in 16S rRNA + S-adenosyl-L-methionine = 5-methylcytidine(967) in 16S rRNA + S-adenosyl-L-homocysteine + H(+)</text>
        <dbReference type="Rhea" id="RHEA:42748"/>
        <dbReference type="Rhea" id="RHEA-COMP:10219"/>
        <dbReference type="Rhea" id="RHEA-COMP:10220"/>
        <dbReference type="ChEBI" id="CHEBI:15378"/>
        <dbReference type="ChEBI" id="CHEBI:57856"/>
        <dbReference type="ChEBI" id="CHEBI:59789"/>
        <dbReference type="ChEBI" id="CHEBI:74483"/>
        <dbReference type="ChEBI" id="CHEBI:82748"/>
        <dbReference type="EC" id="2.1.1.176"/>
    </reaction>
</comment>
<evidence type="ECO:0000256" key="11">
    <source>
        <dbReference type="ARBA" id="ARBA00031088"/>
    </source>
</evidence>
<protein>
    <recommendedName>
        <fullName evidence="3">16S rRNA (cytosine(967)-C(5))-methyltransferase</fullName>
        <ecNumber evidence="3">2.1.1.176</ecNumber>
    </recommendedName>
    <alternativeName>
        <fullName evidence="10">16S rRNA m5C967 methyltransferase</fullName>
    </alternativeName>
    <alternativeName>
        <fullName evidence="11">rRNA (cytosine-C(5)-)-methyltransferase RsmB</fullName>
    </alternativeName>
</protein>
<comment type="subcellular location">
    <subcellularLocation>
        <location evidence="2">Cytoplasm</location>
    </subcellularLocation>
</comment>
<keyword evidence="8 13" id="KW-0949">S-adenosyl-L-methionine</keyword>
<evidence type="ECO:0000313" key="15">
    <source>
        <dbReference type="EMBL" id="CEO89410.1"/>
    </source>
</evidence>
<dbReference type="Proteomes" id="UP000046155">
    <property type="component" value="Unassembled WGS sequence"/>
</dbReference>
<organism evidence="15 16">
    <name type="scientific">Syntrophaceticus schinkii</name>
    <dbReference type="NCBI Taxonomy" id="499207"/>
    <lineage>
        <taxon>Bacteria</taxon>
        <taxon>Bacillati</taxon>
        <taxon>Bacillota</taxon>
        <taxon>Clostridia</taxon>
        <taxon>Thermoanaerobacterales</taxon>
        <taxon>Thermoanaerobacterales Family III. Incertae Sedis</taxon>
        <taxon>Syntrophaceticus</taxon>
    </lineage>
</organism>
<feature type="binding site" evidence="13">
    <location>
        <begin position="266"/>
        <end position="272"/>
    </location>
    <ligand>
        <name>S-adenosyl-L-methionine</name>
        <dbReference type="ChEBI" id="CHEBI:59789"/>
    </ligand>
</feature>
<feature type="binding site" evidence="13">
    <location>
        <position position="317"/>
    </location>
    <ligand>
        <name>S-adenosyl-L-methionine</name>
        <dbReference type="ChEBI" id="CHEBI:59789"/>
    </ligand>
</feature>
<evidence type="ECO:0000256" key="7">
    <source>
        <dbReference type="ARBA" id="ARBA00022679"/>
    </source>
</evidence>
<evidence type="ECO:0000256" key="5">
    <source>
        <dbReference type="ARBA" id="ARBA00022552"/>
    </source>
</evidence>
<dbReference type="InterPro" id="IPR001678">
    <property type="entry name" value="MeTrfase_RsmB-F_NOP2_dom"/>
</dbReference>
<dbReference type="Gene3D" id="3.30.70.1170">
    <property type="entry name" value="Sun protein, domain 3"/>
    <property type="match status" value="1"/>
</dbReference>
<feature type="domain" description="SAM-dependent MTase RsmB/NOP-type" evidence="14">
    <location>
        <begin position="176"/>
        <end position="454"/>
    </location>
</feature>
<dbReference type="InterPro" id="IPR049560">
    <property type="entry name" value="MeTrfase_RsmB-F_NOP2_cat"/>
</dbReference>
<dbReference type="InterPro" id="IPR054728">
    <property type="entry name" value="RsmB-like_ferredoxin"/>
</dbReference>